<evidence type="ECO:0000313" key="2">
    <source>
        <dbReference type="EMBL" id="BAC06991.1"/>
    </source>
</evidence>
<dbReference type="Proteomes" id="UP000000763">
    <property type="component" value="Chromosome 7"/>
</dbReference>
<proteinExistence type="predicted"/>
<evidence type="ECO:0000313" key="3">
    <source>
        <dbReference type="EMBL" id="BAD31452.1"/>
    </source>
</evidence>
<reference evidence="4" key="4">
    <citation type="journal article" date="2008" name="Nucleic Acids Res.">
        <title>The rice annotation project database (RAP-DB): 2008 update.</title>
        <authorList>
            <consortium name="The rice annotation project (RAP)"/>
        </authorList>
    </citation>
    <scope>GENOME REANNOTATION</scope>
    <source>
        <strain evidence="4">cv. Nipponbare</strain>
    </source>
</reference>
<feature type="region of interest" description="Disordered" evidence="1">
    <location>
        <begin position="1"/>
        <end position="76"/>
    </location>
</feature>
<reference evidence="3" key="2">
    <citation type="submission" date="2002-06" db="EMBL/GenBank/DDBJ databases">
        <title>Oryza sativa nipponbare(GA3) genomic DNA, chromosome 7, PAC clone:P0503D09.</title>
        <authorList>
            <person name="Sasaki T."/>
            <person name="Matsumoto T."/>
            <person name="Katayose Y."/>
        </authorList>
    </citation>
    <scope>NUCLEOTIDE SEQUENCE</scope>
</reference>
<dbReference type="EMBL" id="AP003822">
    <property type="protein sequence ID" value="BAC06991.1"/>
    <property type="molecule type" value="Genomic_DNA"/>
</dbReference>
<evidence type="ECO:0000313" key="4">
    <source>
        <dbReference type="Proteomes" id="UP000000763"/>
    </source>
</evidence>
<dbReference type="AlphaFoldDB" id="Q8LIF4"/>
<organism evidence="2 4">
    <name type="scientific">Oryza sativa subsp. japonica</name>
    <name type="common">Rice</name>
    <dbReference type="NCBI Taxonomy" id="39947"/>
    <lineage>
        <taxon>Eukaryota</taxon>
        <taxon>Viridiplantae</taxon>
        <taxon>Streptophyta</taxon>
        <taxon>Embryophyta</taxon>
        <taxon>Tracheophyta</taxon>
        <taxon>Spermatophyta</taxon>
        <taxon>Magnoliopsida</taxon>
        <taxon>Liliopsida</taxon>
        <taxon>Poales</taxon>
        <taxon>Poaceae</taxon>
        <taxon>BOP clade</taxon>
        <taxon>Oryzoideae</taxon>
        <taxon>Oryzeae</taxon>
        <taxon>Oryzinae</taxon>
        <taxon>Oryza</taxon>
        <taxon>Oryza sativa</taxon>
    </lineage>
</organism>
<sequence length="111" mass="12153">MEAAPISSAQQRPTTWWAGKRNPRHELTAHGQASKLAASQSVVTGNRRDPRGSWGPTPSPEPSLHRRRIEGHHQGEPCFIDGQIHRSPFPLVVGARSTTSLDPCHDALPPE</sequence>
<evidence type="ECO:0000256" key="1">
    <source>
        <dbReference type="SAM" id="MobiDB-lite"/>
    </source>
</evidence>
<dbReference type="EMBL" id="AP005455">
    <property type="protein sequence ID" value="BAD31452.1"/>
    <property type="molecule type" value="Genomic_DNA"/>
</dbReference>
<gene>
    <name evidence="2" type="primary">OJ1316_A04.105</name>
    <name evidence="3" type="synonym">P0503D09.122</name>
</gene>
<name>Q8LIF4_ORYSJ</name>
<reference evidence="2" key="1">
    <citation type="submission" date="2001-07" db="EMBL/GenBank/DDBJ databases">
        <title>Oryza sativa nipponbare(GA3) genomic DNA, chromosome 7, BAC clone:OJ1316_A04.</title>
        <authorList>
            <person name="Sasaki T."/>
            <person name="Matsumoto T."/>
            <person name="Yamamoto K."/>
        </authorList>
    </citation>
    <scope>NUCLEOTIDE SEQUENCE</scope>
</reference>
<reference evidence="4" key="3">
    <citation type="journal article" date="2005" name="Nature">
        <title>The map-based sequence of the rice genome.</title>
        <authorList>
            <consortium name="International rice genome sequencing project (IRGSP)"/>
            <person name="Matsumoto T."/>
            <person name="Wu J."/>
            <person name="Kanamori H."/>
            <person name="Katayose Y."/>
            <person name="Fujisawa M."/>
            <person name="Namiki N."/>
            <person name="Mizuno H."/>
            <person name="Yamamoto K."/>
            <person name="Antonio B.A."/>
            <person name="Baba T."/>
            <person name="Sakata K."/>
            <person name="Nagamura Y."/>
            <person name="Aoki H."/>
            <person name="Arikawa K."/>
            <person name="Arita K."/>
            <person name="Bito T."/>
            <person name="Chiden Y."/>
            <person name="Fujitsuka N."/>
            <person name="Fukunaka R."/>
            <person name="Hamada M."/>
            <person name="Harada C."/>
            <person name="Hayashi A."/>
            <person name="Hijishita S."/>
            <person name="Honda M."/>
            <person name="Hosokawa S."/>
            <person name="Ichikawa Y."/>
            <person name="Idonuma A."/>
            <person name="Iijima M."/>
            <person name="Ikeda M."/>
            <person name="Ikeno M."/>
            <person name="Ito K."/>
            <person name="Ito S."/>
            <person name="Ito T."/>
            <person name="Ito Y."/>
            <person name="Ito Y."/>
            <person name="Iwabuchi A."/>
            <person name="Kamiya K."/>
            <person name="Karasawa W."/>
            <person name="Kurita K."/>
            <person name="Katagiri S."/>
            <person name="Kikuta A."/>
            <person name="Kobayashi H."/>
            <person name="Kobayashi N."/>
            <person name="Machita K."/>
            <person name="Maehara T."/>
            <person name="Masukawa M."/>
            <person name="Mizubayashi T."/>
            <person name="Mukai Y."/>
            <person name="Nagasaki H."/>
            <person name="Nagata Y."/>
            <person name="Naito S."/>
            <person name="Nakashima M."/>
            <person name="Nakama Y."/>
            <person name="Nakamichi Y."/>
            <person name="Nakamura M."/>
            <person name="Meguro A."/>
            <person name="Negishi M."/>
            <person name="Ohta I."/>
            <person name="Ohta T."/>
            <person name="Okamoto M."/>
            <person name="Ono N."/>
            <person name="Saji S."/>
            <person name="Sakaguchi M."/>
            <person name="Sakai K."/>
            <person name="Shibata M."/>
            <person name="Shimokawa T."/>
            <person name="Song J."/>
            <person name="Takazaki Y."/>
            <person name="Terasawa K."/>
            <person name="Tsugane M."/>
            <person name="Tsuji K."/>
            <person name="Ueda S."/>
            <person name="Waki K."/>
            <person name="Yamagata H."/>
            <person name="Yamamoto M."/>
            <person name="Yamamoto S."/>
            <person name="Yamane H."/>
            <person name="Yoshiki S."/>
            <person name="Yoshihara R."/>
            <person name="Yukawa K."/>
            <person name="Zhong H."/>
            <person name="Yano M."/>
            <person name="Yuan Q."/>
            <person name="Ouyang S."/>
            <person name="Liu J."/>
            <person name="Jones K.M."/>
            <person name="Gansberger K."/>
            <person name="Moffat K."/>
            <person name="Hill J."/>
            <person name="Bera J."/>
            <person name="Fadrosh D."/>
            <person name="Jin S."/>
            <person name="Johri S."/>
            <person name="Kim M."/>
            <person name="Overton L."/>
            <person name="Reardon M."/>
            <person name="Tsitrin T."/>
            <person name="Vuong H."/>
            <person name="Weaver B."/>
            <person name="Ciecko A."/>
            <person name="Tallon L."/>
            <person name="Jackson J."/>
            <person name="Pai G."/>
            <person name="Aken S.V."/>
            <person name="Utterback T."/>
            <person name="Reidmuller S."/>
            <person name="Feldblyum T."/>
            <person name="Hsiao J."/>
            <person name="Zismann V."/>
            <person name="Iobst S."/>
            <person name="de Vazeille A.R."/>
            <person name="Buell C.R."/>
            <person name="Ying K."/>
            <person name="Li Y."/>
            <person name="Lu T."/>
            <person name="Huang Y."/>
            <person name="Zhao Q."/>
            <person name="Feng Q."/>
            <person name="Zhang L."/>
            <person name="Zhu J."/>
            <person name="Weng Q."/>
            <person name="Mu J."/>
            <person name="Lu Y."/>
            <person name="Fan D."/>
            <person name="Liu Y."/>
            <person name="Guan J."/>
            <person name="Zhang Y."/>
            <person name="Yu S."/>
            <person name="Liu X."/>
            <person name="Zhang Y."/>
            <person name="Hong G."/>
            <person name="Han B."/>
            <person name="Choisne N."/>
            <person name="Demange N."/>
            <person name="Orjeda G."/>
            <person name="Samain S."/>
            <person name="Cattolico L."/>
            <person name="Pelletier E."/>
            <person name="Couloux A."/>
            <person name="Segurens B."/>
            <person name="Wincker P."/>
            <person name="D'Hont A."/>
            <person name="Scarpelli C."/>
            <person name="Weissenbach J."/>
            <person name="Salanoubat M."/>
            <person name="Quetier F."/>
            <person name="Yu Y."/>
            <person name="Kim H.R."/>
            <person name="Rambo T."/>
            <person name="Currie J."/>
            <person name="Collura K."/>
            <person name="Luo M."/>
            <person name="Yang T."/>
            <person name="Ammiraju J.S.S."/>
            <person name="Engler F."/>
            <person name="Soderlund C."/>
            <person name="Wing R.A."/>
            <person name="Palmer L.E."/>
            <person name="de la Bastide M."/>
            <person name="Spiegel L."/>
            <person name="Nascimento L."/>
            <person name="Zutavern T."/>
            <person name="O'Shaughnessy A."/>
            <person name="Dike S."/>
            <person name="Dedhia N."/>
            <person name="Preston R."/>
            <person name="Balija V."/>
            <person name="McCombie W.R."/>
            <person name="Chow T."/>
            <person name="Chen H."/>
            <person name="Chung M."/>
            <person name="Chen C."/>
            <person name="Shaw J."/>
            <person name="Wu H."/>
            <person name="Hsiao K."/>
            <person name="Chao Y."/>
            <person name="Chu M."/>
            <person name="Cheng C."/>
            <person name="Hour A."/>
            <person name="Lee P."/>
            <person name="Lin S."/>
            <person name="Lin Y."/>
            <person name="Liou J."/>
            <person name="Liu S."/>
            <person name="Hsing Y."/>
            <person name="Raghuvanshi S."/>
            <person name="Mohanty A."/>
            <person name="Bharti A.K."/>
            <person name="Gaur A."/>
            <person name="Gupta V."/>
            <person name="Kumar D."/>
            <person name="Ravi V."/>
            <person name="Vij S."/>
            <person name="Kapur A."/>
            <person name="Khurana P."/>
            <person name="Khurana P."/>
            <person name="Khurana J.P."/>
            <person name="Tyagi A.K."/>
            <person name="Gaikwad K."/>
            <person name="Singh A."/>
            <person name="Dalal V."/>
            <person name="Srivastava S."/>
            <person name="Dixit A."/>
            <person name="Pal A.K."/>
            <person name="Ghazi I.A."/>
            <person name="Yadav M."/>
            <person name="Pandit A."/>
            <person name="Bhargava A."/>
            <person name="Sureshbabu K."/>
            <person name="Batra K."/>
            <person name="Sharma T.R."/>
            <person name="Mohapatra T."/>
            <person name="Singh N.K."/>
            <person name="Messing J."/>
            <person name="Nelson A.B."/>
            <person name="Fuks G."/>
            <person name="Kavchok S."/>
            <person name="Keizer G."/>
            <person name="Linton E."/>
            <person name="Llaca V."/>
            <person name="Song R."/>
            <person name="Tanyolac B."/>
            <person name="Young S."/>
            <person name="Ho-Il K."/>
            <person name="Hahn J.H."/>
            <person name="Sangsakoo G."/>
            <person name="Vanavichit A."/>
            <person name="de Mattos Luiz.A.T."/>
            <person name="Zimmer P.D."/>
            <person name="Malone G."/>
            <person name="Dellagostin O."/>
            <person name="de Oliveira A.C."/>
            <person name="Bevan M."/>
            <person name="Bancroft I."/>
            <person name="Minx P."/>
            <person name="Cordum H."/>
            <person name="Wilson R."/>
            <person name="Cheng Z."/>
            <person name="Jin W."/>
            <person name="Jiang J."/>
            <person name="Leong S.A."/>
            <person name="Iwama H."/>
            <person name="Gojobori T."/>
            <person name="Itoh T."/>
            <person name="Niimura Y."/>
            <person name="Fujii Y."/>
            <person name="Habara T."/>
            <person name="Sakai H."/>
            <person name="Sato Y."/>
            <person name="Wilson G."/>
            <person name="Kumar K."/>
            <person name="McCouch S."/>
            <person name="Juretic N."/>
            <person name="Hoen D."/>
            <person name="Wright S."/>
            <person name="Bruskiewich R."/>
            <person name="Bureau T."/>
            <person name="Miyao A."/>
            <person name="Hirochika H."/>
            <person name="Nishikawa T."/>
            <person name="Kadowaki K."/>
            <person name="Sugiura M."/>
            <person name="Burr B."/>
            <person name="Sasaki T."/>
        </authorList>
    </citation>
    <scope>NUCLEOTIDE SEQUENCE [LARGE SCALE GENOMIC DNA]</scope>
    <source>
        <strain evidence="4">cv. Nipponbare</strain>
    </source>
</reference>
<protein>
    <submittedName>
        <fullName evidence="2">Uncharacterized protein</fullName>
    </submittedName>
</protein>
<accession>Q8LIF4</accession>